<accession>A0A6I8ULJ9</accession>
<dbReference type="RefSeq" id="XP_001357431.3">
    <property type="nucleotide sequence ID" value="XM_001357395.4"/>
</dbReference>
<feature type="region of interest" description="Disordered" evidence="5">
    <location>
        <begin position="1"/>
        <end position="32"/>
    </location>
</feature>
<keyword evidence="2" id="KW-0963">Cytoplasm</keyword>
<sequence>MPRNQKSRVTPNPKNPVAARAEAADRPHAAVGSNNVLATPTLNSSVRPQDEIIRITRDILCAIDELELTPQSQAALAPKVTQKMNFLPHQAVFKGLVPLNVNDSILPPKKIARKPSKENRAKTAEPELEDYVQPIAPKQLNIPDPELHLEFKPEPFNFLEAYKKLFK</sequence>
<gene>
    <name evidence="8" type="primary">Rcd4</name>
</gene>
<evidence type="ECO:0000256" key="5">
    <source>
        <dbReference type="SAM" id="MobiDB-lite"/>
    </source>
</evidence>
<dbReference type="InterPro" id="IPR029135">
    <property type="entry name" value="PPP1R35_C"/>
</dbReference>
<evidence type="ECO:0000256" key="2">
    <source>
        <dbReference type="ARBA" id="ARBA00022490"/>
    </source>
</evidence>
<proteinExistence type="inferred from homology"/>
<dbReference type="GO" id="GO:0005814">
    <property type="term" value="C:centriole"/>
    <property type="evidence" value="ECO:0007669"/>
    <property type="project" value="UniProtKB-SubCell"/>
</dbReference>
<dbReference type="KEGG" id="dpo:4817968"/>
<organism evidence="7 8">
    <name type="scientific">Drosophila pseudoobscura pseudoobscura</name>
    <name type="common">Fruit fly</name>
    <dbReference type="NCBI Taxonomy" id="46245"/>
    <lineage>
        <taxon>Eukaryota</taxon>
        <taxon>Metazoa</taxon>
        <taxon>Ecdysozoa</taxon>
        <taxon>Arthropoda</taxon>
        <taxon>Hexapoda</taxon>
        <taxon>Insecta</taxon>
        <taxon>Pterygota</taxon>
        <taxon>Neoptera</taxon>
        <taxon>Endopterygota</taxon>
        <taxon>Diptera</taxon>
        <taxon>Brachycera</taxon>
        <taxon>Muscomorpha</taxon>
        <taxon>Ephydroidea</taxon>
        <taxon>Drosophilidae</taxon>
        <taxon>Drosophila</taxon>
        <taxon>Sophophora</taxon>
    </lineage>
</organism>
<protein>
    <submittedName>
        <fullName evidence="8">Uncharacterized protein Rcd4</fullName>
    </submittedName>
</protein>
<evidence type="ECO:0000256" key="1">
    <source>
        <dbReference type="ARBA" id="ARBA00004114"/>
    </source>
</evidence>
<evidence type="ECO:0000313" key="7">
    <source>
        <dbReference type="Proteomes" id="UP000001819"/>
    </source>
</evidence>
<comment type="similarity">
    <text evidence="4">Belongs to the PPP1R35 family.</text>
</comment>
<evidence type="ECO:0000256" key="4">
    <source>
        <dbReference type="ARBA" id="ARBA00029452"/>
    </source>
</evidence>
<name>A0A6I8ULJ9_DROPS</name>
<dbReference type="Proteomes" id="UP000001819">
    <property type="component" value="Chromosome 4"/>
</dbReference>
<feature type="domain" description="Protein phosphatase 1 regulatory subunit 35 C-terminal" evidence="6">
    <location>
        <begin position="64"/>
        <end position="158"/>
    </location>
</feature>
<keyword evidence="7" id="KW-1185">Reference proteome</keyword>
<reference evidence="8" key="1">
    <citation type="submission" date="2025-08" db="UniProtKB">
        <authorList>
            <consortium name="RefSeq"/>
        </authorList>
    </citation>
    <scope>IDENTIFICATION</scope>
    <source>
        <strain evidence="8">MV-25-SWS-2005</strain>
        <tissue evidence="8">Whole body</tissue>
    </source>
</reference>
<dbReference type="FunCoup" id="A0A6I8ULJ9">
    <property type="interactions" value="26"/>
</dbReference>
<dbReference type="InParanoid" id="A0A6I8ULJ9"/>
<dbReference type="AlphaFoldDB" id="A0A6I8ULJ9"/>
<evidence type="ECO:0000313" key="8">
    <source>
        <dbReference type="RefSeq" id="XP_001357431.3"/>
    </source>
</evidence>
<evidence type="ECO:0000256" key="3">
    <source>
        <dbReference type="ARBA" id="ARBA00023212"/>
    </source>
</evidence>
<evidence type="ECO:0000259" key="6">
    <source>
        <dbReference type="Pfam" id="PF15503"/>
    </source>
</evidence>
<dbReference type="Pfam" id="PF15503">
    <property type="entry name" value="PPP1R35_C"/>
    <property type="match status" value="1"/>
</dbReference>
<comment type="subcellular location">
    <subcellularLocation>
        <location evidence="1">Cytoplasm</location>
        <location evidence="1">Cytoskeleton</location>
        <location evidence="1">Microtubule organizing center</location>
        <location evidence="1">Centrosome</location>
        <location evidence="1">Centriole</location>
    </subcellularLocation>
</comment>
<keyword evidence="3" id="KW-0206">Cytoskeleton</keyword>